<accession>A0ABT3L0L8</accession>
<feature type="domain" description="Nudix hydrolase" evidence="3">
    <location>
        <begin position="14"/>
        <end position="144"/>
    </location>
</feature>
<dbReference type="Gene3D" id="3.90.79.10">
    <property type="entry name" value="Nucleoside Triphosphate Pyrophosphohydrolase"/>
    <property type="match status" value="1"/>
</dbReference>
<proteinExistence type="inferred from homology"/>
<comment type="similarity">
    <text evidence="2">Belongs to the Nudix hydrolase family.</text>
</comment>
<dbReference type="InterPro" id="IPR020476">
    <property type="entry name" value="Nudix_hydrolase"/>
</dbReference>
<dbReference type="EMBL" id="JAIHOM010000006">
    <property type="protein sequence ID" value="MCW6035043.1"/>
    <property type="molecule type" value="Genomic_DNA"/>
</dbReference>
<organism evidence="4 5">
    <name type="scientific">Spirulina subsalsa FACHB-351</name>
    <dbReference type="NCBI Taxonomy" id="234711"/>
    <lineage>
        <taxon>Bacteria</taxon>
        <taxon>Bacillati</taxon>
        <taxon>Cyanobacteriota</taxon>
        <taxon>Cyanophyceae</taxon>
        <taxon>Spirulinales</taxon>
        <taxon>Spirulinaceae</taxon>
        <taxon>Spirulina</taxon>
    </lineage>
</organism>
<evidence type="ECO:0000313" key="5">
    <source>
        <dbReference type="Proteomes" id="UP001526426"/>
    </source>
</evidence>
<dbReference type="PANTHER" id="PTHR21340">
    <property type="entry name" value="DIADENOSINE 5,5-P1,P4-TETRAPHOSPHATE PYROPHOSPHOHYDROLASE MUTT"/>
    <property type="match status" value="1"/>
</dbReference>
<dbReference type="InterPro" id="IPR020084">
    <property type="entry name" value="NUDIX_hydrolase_CS"/>
</dbReference>
<keyword evidence="1 2" id="KW-0378">Hydrolase</keyword>
<dbReference type="InterPro" id="IPR051325">
    <property type="entry name" value="Nudix_hydrolase_domain"/>
</dbReference>
<keyword evidence="5" id="KW-1185">Reference proteome</keyword>
<dbReference type="Proteomes" id="UP001526426">
    <property type="component" value="Unassembled WGS sequence"/>
</dbReference>
<protein>
    <submittedName>
        <fullName evidence="4">NUDIX domain-containing protein</fullName>
    </submittedName>
</protein>
<evidence type="ECO:0000256" key="1">
    <source>
        <dbReference type="ARBA" id="ARBA00022801"/>
    </source>
</evidence>
<dbReference type="PRINTS" id="PR00502">
    <property type="entry name" value="NUDIXFAMILY"/>
</dbReference>
<dbReference type="PROSITE" id="PS51462">
    <property type="entry name" value="NUDIX"/>
    <property type="match status" value="1"/>
</dbReference>
<dbReference type="Pfam" id="PF00293">
    <property type="entry name" value="NUDIX"/>
    <property type="match status" value="1"/>
</dbReference>
<evidence type="ECO:0000259" key="3">
    <source>
        <dbReference type="PROSITE" id="PS51462"/>
    </source>
</evidence>
<dbReference type="PROSITE" id="PS00893">
    <property type="entry name" value="NUDIX_BOX"/>
    <property type="match status" value="1"/>
</dbReference>
<sequence>MIDQTWYQNTENAPTSISAGGVVVRWEGKQVYLALVRGEKYSEYILPKGHLEPGETLEQAARREIEEEAGFSQLELITKLGIRERFNYAKTDWKVTHYFLFSTQQIDVKPTDPHRYYETHWFTFDQLPPLFWPEQGELVELSRSILEKTV</sequence>
<dbReference type="SUPFAM" id="SSF55811">
    <property type="entry name" value="Nudix"/>
    <property type="match status" value="1"/>
</dbReference>
<name>A0ABT3L0L8_9CYAN</name>
<comment type="caution">
    <text evidence="4">The sequence shown here is derived from an EMBL/GenBank/DDBJ whole genome shotgun (WGS) entry which is preliminary data.</text>
</comment>
<evidence type="ECO:0000313" key="4">
    <source>
        <dbReference type="EMBL" id="MCW6035043.1"/>
    </source>
</evidence>
<dbReference type="InterPro" id="IPR015797">
    <property type="entry name" value="NUDIX_hydrolase-like_dom_sf"/>
</dbReference>
<dbReference type="PANTHER" id="PTHR21340:SF0">
    <property type="entry name" value="BIS(5'-NUCLEOSYL)-TETRAPHOSPHATASE [ASYMMETRICAL]"/>
    <property type="match status" value="1"/>
</dbReference>
<gene>
    <name evidence="4" type="ORF">K4A83_01975</name>
</gene>
<reference evidence="4 5" key="1">
    <citation type="submission" date="2021-08" db="EMBL/GenBank/DDBJ databases">
        <title>Draft genome sequence of Spirulina subsalsa with high tolerance to salinity and hype-accumulation of phycocyanin.</title>
        <authorList>
            <person name="Pei H."/>
            <person name="Jiang L."/>
        </authorList>
    </citation>
    <scope>NUCLEOTIDE SEQUENCE [LARGE SCALE GENOMIC DNA]</scope>
    <source>
        <strain evidence="4 5">FACHB-351</strain>
    </source>
</reference>
<evidence type="ECO:0000256" key="2">
    <source>
        <dbReference type="RuleBase" id="RU003476"/>
    </source>
</evidence>
<dbReference type="InterPro" id="IPR000086">
    <property type="entry name" value="NUDIX_hydrolase_dom"/>
</dbReference>